<dbReference type="AlphaFoldDB" id="A0A9P6K313"/>
<name>A0A9P6K313_9FUNG</name>
<sequence>MFRQLRQRTQDGSDDDLCKEGVNSTFTTFTSSEFLDDTSTTAFGSPSTTFTKGFVCVTGPFSIGDHLGHQDQTFLLTYGNLACDRSPENPSKWHGRQLGTSERLVLQADDQRLYHQDRLSRFDPNTMRLIRLCQHIEYYLNGPHSLYYHDNHTVETLVAMLKFLHVEDGLHKHLERIPESVALVRCDIPLYNPLKPESREIIEQVVVEHYRSPWTMQWDHRVRVAQVQSPHLWFLSLANGSEKSDESFFDGYISINHEAQSFQAATAPLVAAVTPVAAGPPSGSGASTNVYIQPTVALAFLSALPSTSFCPPGVSESVSLAQPRLSVTTQESLDTSDPSLGTTDLDTTQHHGGIDSSDNNDNTSGQPFTTTKVRGKAIKSFSFKKPTSTDTTEKYIWDGDGSATTARDRLHGSRQPEIILVVTRMDNRQLLKK</sequence>
<organism evidence="2 3">
    <name type="scientific">Mortierella hygrophila</name>
    <dbReference type="NCBI Taxonomy" id="979708"/>
    <lineage>
        <taxon>Eukaryota</taxon>
        <taxon>Fungi</taxon>
        <taxon>Fungi incertae sedis</taxon>
        <taxon>Mucoromycota</taxon>
        <taxon>Mortierellomycotina</taxon>
        <taxon>Mortierellomycetes</taxon>
        <taxon>Mortierellales</taxon>
        <taxon>Mortierellaceae</taxon>
        <taxon>Mortierella</taxon>
    </lineage>
</organism>
<comment type="caution">
    <text evidence="2">The sequence shown here is derived from an EMBL/GenBank/DDBJ whole genome shotgun (WGS) entry which is preliminary data.</text>
</comment>
<dbReference type="EMBL" id="JAAAXW010000089">
    <property type="protein sequence ID" value="KAF9544512.1"/>
    <property type="molecule type" value="Genomic_DNA"/>
</dbReference>
<keyword evidence="3" id="KW-1185">Reference proteome</keyword>
<accession>A0A9P6K313</accession>
<gene>
    <name evidence="2" type="ORF">EC957_011908</name>
</gene>
<dbReference type="Proteomes" id="UP000723463">
    <property type="component" value="Unassembled WGS sequence"/>
</dbReference>
<reference evidence="2" key="1">
    <citation type="journal article" date="2020" name="Fungal Divers.">
        <title>Resolving the Mortierellaceae phylogeny through synthesis of multi-gene phylogenetics and phylogenomics.</title>
        <authorList>
            <person name="Vandepol N."/>
            <person name="Liber J."/>
            <person name="Desiro A."/>
            <person name="Na H."/>
            <person name="Kennedy M."/>
            <person name="Barry K."/>
            <person name="Grigoriev I.V."/>
            <person name="Miller A.N."/>
            <person name="O'Donnell K."/>
            <person name="Stajich J.E."/>
            <person name="Bonito G."/>
        </authorList>
    </citation>
    <scope>NUCLEOTIDE SEQUENCE</scope>
    <source>
        <strain evidence="2">NRRL 2591</strain>
    </source>
</reference>
<protein>
    <submittedName>
        <fullName evidence="2">Uncharacterized protein</fullName>
    </submittedName>
</protein>
<feature type="compositionally biased region" description="Polar residues" evidence="1">
    <location>
        <begin position="356"/>
        <end position="371"/>
    </location>
</feature>
<proteinExistence type="predicted"/>
<evidence type="ECO:0000256" key="1">
    <source>
        <dbReference type="SAM" id="MobiDB-lite"/>
    </source>
</evidence>
<evidence type="ECO:0000313" key="3">
    <source>
        <dbReference type="Proteomes" id="UP000723463"/>
    </source>
</evidence>
<evidence type="ECO:0000313" key="2">
    <source>
        <dbReference type="EMBL" id="KAF9544512.1"/>
    </source>
</evidence>
<feature type="compositionally biased region" description="Polar residues" evidence="1">
    <location>
        <begin position="321"/>
        <end position="346"/>
    </location>
</feature>
<feature type="region of interest" description="Disordered" evidence="1">
    <location>
        <begin position="321"/>
        <end position="371"/>
    </location>
</feature>